<protein>
    <submittedName>
        <fullName evidence="1">14822_t:CDS:1</fullName>
    </submittedName>
</protein>
<dbReference type="EMBL" id="CAMKVN010013710">
    <property type="protein sequence ID" value="CAI2196134.1"/>
    <property type="molecule type" value="Genomic_DNA"/>
</dbReference>
<accession>A0A9W4T886</accession>
<keyword evidence="2" id="KW-1185">Reference proteome</keyword>
<evidence type="ECO:0000313" key="1">
    <source>
        <dbReference type="EMBL" id="CAI2196134.1"/>
    </source>
</evidence>
<gene>
    <name evidence="1" type="ORF">FWILDA_LOCUS17426</name>
</gene>
<name>A0A9W4T886_9GLOM</name>
<sequence>YPDSILGSNKFEVYDDVKTSDNLTYQQTAFYIFAIESKWRVQSID</sequence>
<evidence type="ECO:0000313" key="2">
    <source>
        <dbReference type="Proteomes" id="UP001153678"/>
    </source>
</evidence>
<dbReference type="AlphaFoldDB" id="A0A9W4T886"/>
<organism evidence="1 2">
    <name type="scientific">Funneliformis geosporum</name>
    <dbReference type="NCBI Taxonomy" id="1117311"/>
    <lineage>
        <taxon>Eukaryota</taxon>
        <taxon>Fungi</taxon>
        <taxon>Fungi incertae sedis</taxon>
        <taxon>Mucoromycota</taxon>
        <taxon>Glomeromycotina</taxon>
        <taxon>Glomeromycetes</taxon>
        <taxon>Glomerales</taxon>
        <taxon>Glomeraceae</taxon>
        <taxon>Funneliformis</taxon>
    </lineage>
</organism>
<proteinExistence type="predicted"/>
<comment type="caution">
    <text evidence="1">The sequence shown here is derived from an EMBL/GenBank/DDBJ whole genome shotgun (WGS) entry which is preliminary data.</text>
</comment>
<dbReference type="Proteomes" id="UP001153678">
    <property type="component" value="Unassembled WGS sequence"/>
</dbReference>
<reference evidence="1" key="1">
    <citation type="submission" date="2022-08" db="EMBL/GenBank/DDBJ databases">
        <authorList>
            <person name="Kallberg Y."/>
            <person name="Tangrot J."/>
            <person name="Rosling A."/>
        </authorList>
    </citation>
    <scope>NUCLEOTIDE SEQUENCE</scope>
    <source>
        <strain evidence="1">Wild A</strain>
    </source>
</reference>
<feature type="non-terminal residue" evidence="1">
    <location>
        <position position="1"/>
    </location>
</feature>